<dbReference type="CDD" id="cd00305">
    <property type="entry name" value="Cu-Zn_Superoxide_Dismutase"/>
    <property type="match status" value="1"/>
</dbReference>
<reference evidence="3 4" key="1">
    <citation type="submission" date="2021-06" db="EMBL/GenBank/DDBJ databases">
        <authorList>
            <person name="Kallberg Y."/>
            <person name="Tangrot J."/>
            <person name="Rosling A."/>
        </authorList>
    </citation>
    <scope>NUCLEOTIDE SEQUENCE [LARGE SCALE GENOMIC DNA]</scope>
    <source>
        <strain evidence="3 4">120-4 pot B 10/14</strain>
    </source>
</reference>
<dbReference type="PANTHER" id="PTHR10003">
    <property type="entry name" value="SUPEROXIDE DISMUTASE CU-ZN -RELATED"/>
    <property type="match status" value="1"/>
</dbReference>
<comment type="catalytic activity">
    <reaction evidence="1">
        <text>2 superoxide + 2 H(+) = H2O2 + O2</text>
        <dbReference type="Rhea" id="RHEA:20696"/>
        <dbReference type="ChEBI" id="CHEBI:15378"/>
        <dbReference type="ChEBI" id="CHEBI:15379"/>
        <dbReference type="ChEBI" id="CHEBI:16240"/>
        <dbReference type="ChEBI" id="CHEBI:18421"/>
        <dbReference type="EC" id="1.15.1.1"/>
    </reaction>
</comment>
<keyword evidence="1" id="KW-0560">Oxidoreductase</keyword>
<dbReference type="InterPro" id="IPR024134">
    <property type="entry name" value="SOD_Cu/Zn_/chaperone"/>
</dbReference>
<dbReference type="PROSITE" id="PS00087">
    <property type="entry name" value="SOD_CU_ZN_1"/>
    <property type="match status" value="1"/>
</dbReference>
<comment type="caution">
    <text evidence="3">The sequence shown here is derived from an EMBL/GenBank/DDBJ whole genome shotgun (WGS) entry which is preliminary data.</text>
</comment>
<protein>
    <recommendedName>
        <fullName evidence="1">Superoxide dismutase [Cu-Zn]</fullName>
        <ecNumber evidence="1">1.15.1.1</ecNumber>
    </recommendedName>
</protein>
<keyword evidence="1" id="KW-0479">Metal-binding</keyword>
<organism evidence="3 4">
    <name type="scientific">Gigaspora margarita</name>
    <dbReference type="NCBI Taxonomy" id="4874"/>
    <lineage>
        <taxon>Eukaryota</taxon>
        <taxon>Fungi</taxon>
        <taxon>Fungi incertae sedis</taxon>
        <taxon>Mucoromycota</taxon>
        <taxon>Glomeromycotina</taxon>
        <taxon>Glomeromycetes</taxon>
        <taxon>Diversisporales</taxon>
        <taxon>Gigasporaceae</taxon>
        <taxon>Gigaspora</taxon>
    </lineage>
</organism>
<comment type="similarity">
    <text evidence="1">Belongs to the Cu-Zn superoxide dismutase family.</text>
</comment>
<keyword evidence="1" id="KW-0186">Copper</keyword>
<evidence type="ECO:0000313" key="4">
    <source>
        <dbReference type="Proteomes" id="UP000789901"/>
    </source>
</evidence>
<gene>
    <name evidence="3" type="ORF">GMARGA_LOCUS26206</name>
</gene>
<dbReference type="InterPro" id="IPR036423">
    <property type="entry name" value="SOD-like_Cu/Zn_dom_sf"/>
</dbReference>
<comment type="cofactor">
    <cofactor evidence="1">
        <name>Zn(2+)</name>
        <dbReference type="ChEBI" id="CHEBI:29105"/>
    </cofactor>
    <text evidence="1">Binds 1 zinc ion per subunit.</text>
</comment>
<dbReference type="InterPro" id="IPR001424">
    <property type="entry name" value="SOD_Cu_Zn_dom"/>
</dbReference>
<comment type="cofactor">
    <cofactor evidence="1">
        <name>Cu cation</name>
        <dbReference type="ChEBI" id="CHEBI:23378"/>
    </cofactor>
    <text evidence="1">Binds 1 copper ion per subunit.</text>
</comment>
<dbReference type="PROSITE" id="PS00332">
    <property type="entry name" value="SOD_CU_ZN_2"/>
    <property type="match status" value="1"/>
</dbReference>
<dbReference type="EC" id="1.15.1.1" evidence="1"/>
<dbReference type="Proteomes" id="UP000789901">
    <property type="component" value="Unassembled WGS sequence"/>
</dbReference>
<accession>A0ABN7W460</accession>
<dbReference type="EMBL" id="CAJVQB010030113">
    <property type="protein sequence ID" value="CAG8815099.1"/>
    <property type="molecule type" value="Genomic_DNA"/>
</dbReference>
<dbReference type="PRINTS" id="PR00068">
    <property type="entry name" value="CUZNDISMTASE"/>
</dbReference>
<name>A0ABN7W460_GIGMA</name>
<dbReference type="Pfam" id="PF00080">
    <property type="entry name" value="Sod_Cu"/>
    <property type="match status" value="1"/>
</dbReference>
<dbReference type="Gene3D" id="2.60.40.200">
    <property type="entry name" value="Superoxide dismutase, copper/zinc binding domain"/>
    <property type="match status" value="1"/>
</dbReference>
<proteinExistence type="inferred from homology"/>
<evidence type="ECO:0000313" key="3">
    <source>
        <dbReference type="EMBL" id="CAG8815099.1"/>
    </source>
</evidence>
<feature type="domain" description="Superoxide dismutase copper/zinc binding" evidence="2">
    <location>
        <begin position="22"/>
        <end position="154"/>
    </location>
</feature>
<dbReference type="InterPro" id="IPR018152">
    <property type="entry name" value="SOD_Cu/Zn_BS"/>
</dbReference>
<keyword evidence="1" id="KW-0862">Zinc</keyword>
<evidence type="ECO:0000259" key="2">
    <source>
        <dbReference type="Pfam" id="PF00080"/>
    </source>
</evidence>
<keyword evidence="4" id="KW-1185">Reference proteome</keyword>
<sequence length="167" mass="17769">MSQKSPTKAIAVLRPDKPDGTVNGTIVFTQGNGKVTVDIDIKGLTDGKHGFHIHEFGDNTNGCTSAGPHFNPHYKTHGDKADTNRHVGDLGNVEAVNGVVKEQITDAIITLEGEYSIIGRTVVVHEGVDDLGKGGHEYSLTTGNAGGRLACGVIGNLIKSYVYYFSY</sequence>
<evidence type="ECO:0000256" key="1">
    <source>
        <dbReference type="RuleBase" id="RU000393"/>
    </source>
</evidence>
<dbReference type="SUPFAM" id="SSF49329">
    <property type="entry name" value="Cu,Zn superoxide dismutase-like"/>
    <property type="match status" value="1"/>
</dbReference>
<comment type="function">
    <text evidence="1">Destroys radicals which are normally produced within the cells and which are toxic to biological systems.</text>
</comment>